<dbReference type="PANTHER" id="PTHR43124:SF3">
    <property type="entry name" value="CHLORAMPHENICOL EFFLUX PUMP RV0191"/>
    <property type="match status" value="1"/>
</dbReference>
<feature type="transmembrane region" description="Helical" evidence="6">
    <location>
        <begin position="283"/>
        <end position="304"/>
    </location>
</feature>
<feature type="transmembrane region" description="Helical" evidence="6">
    <location>
        <begin position="96"/>
        <end position="121"/>
    </location>
</feature>
<dbReference type="InterPro" id="IPR050189">
    <property type="entry name" value="MFS_Efflux_Transporters"/>
</dbReference>
<dbReference type="Proteomes" id="UP000184774">
    <property type="component" value="Unassembled WGS sequence"/>
</dbReference>
<dbReference type="GO" id="GO:0005886">
    <property type="term" value="C:plasma membrane"/>
    <property type="evidence" value="ECO:0007669"/>
    <property type="project" value="UniProtKB-SubCell"/>
</dbReference>
<reference evidence="9" key="2">
    <citation type="submission" date="2019-11" db="EMBL/GenBank/DDBJ databases">
        <authorList>
            <person name="January G."/>
            <person name="Bunk B."/>
        </authorList>
    </citation>
    <scope>NUCLEOTIDE SEQUENCE</scope>
    <source>
        <strain evidence="9">3.6</strain>
    </source>
</reference>
<reference evidence="10 11" key="1">
    <citation type="submission" date="2016-12" db="EMBL/GenBank/DDBJ databases">
        <authorList>
            <person name="Song W.-J."/>
            <person name="Kurnit D.M."/>
        </authorList>
    </citation>
    <scope>NUCLEOTIDE SEQUENCE [LARGE SCALE GENOMIC DNA]</scope>
    <source>
        <strain evidence="10 11">CECT 9026</strain>
    </source>
</reference>
<feature type="transmembrane region" description="Helical" evidence="6">
    <location>
        <begin position="197"/>
        <end position="220"/>
    </location>
</feature>
<dbReference type="CDD" id="cd17473">
    <property type="entry name" value="MFS_arabinose_efflux_permease_like"/>
    <property type="match status" value="1"/>
</dbReference>
<proteinExistence type="predicted"/>
<feature type="transmembrane region" description="Helical" evidence="6">
    <location>
        <begin position="316"/>
        <end position="335"/>
    </location>
</feature>
<feature type="domain" description="Major facilitator superfamily (MFS) profile" evidence="8">
    <location>
        <begin position="1"/>
        <end position="376"/>
    </location>
</feature>
<reference evidence="9 12" key="3">
    <citation type="journal article" date="2020" name="J. Nat. Prod.">
        <title>Genomics-Metabolomics Profiling Disclosed Marine Vibrio spartinae 3.6 as a Producer of a New Branched Side Chain Prodigiosin.</title>
        <authorList>
            <person name="Vitale G.A."/>
            <person name="Sciarretta M."/>
            <person name="Palma Esposito F."/>
            <person name="January G.G."/>
            <person name="Giaccio M."/>
            <person name="Bunk B."/>
            <person name="Sproer C."/>
            <person name="Bajerski F."/>
            <person name="Power D."/>
            <person name="Festa C."/>
            <person name="Monti M.C."/>
            <person name="D'Auria M.V."/>
            <person name="de Pascale D."/>
        </authorList>
    </citation>
    <scope>NUCLEOTIDE SEQUENCE [LARGE SCALE GENOMIC DNA]</scope>
    <source>
        <strain evidence="9 12">3.6</strain>
    </source>
</reference>
<evidence type="ECO:0000259" key="8">
    <source>
        <dbReference type="PROSITE" id="PS50850"/>
    </source>
</evidence>
<dbReference type="SUPFAM" id="SSF103473">
    <property type="entry name" value="MFS general substrate transporter"/>
    <property type="match status" value="1"/>
</dbReference>
<evidence type="ECO:0000256" key="7">
    <source>
        <dbReference type="SAM" id="SignalP"/>
    </source>
</evidence>
<name>A0A1N6M6S4_9VIBR</name>
<dbReference type="PANTHER" id="PTHR43124">
    <property type="entry name" value="PURINE EFFLUX PUMP PBUE"/>
    <property type="match status" value="1"/>
</dbReference>
<evidence type="ECO:0000256" key="6">
    <source>
        <dbReference type="SAM" id="Phobius"/>
    </source>
</evidence>
<keyword evidence="2" id="KW-1003">Cell membrane</keyword>
<dbReference type="InterPro" id="IPR020846">
    <property type="entry name" value="MFS_dom"/>
</dbReference>
<evidence type="ECO:0000256" key="5">
    <source>
        <dbReference type="ARBA" id="ARBA00023136"/>
    </source>
</evidence>
<dbReference type="Gene3D" id="1.20.1250.20">
    <property type="entry name" value="MFS general substrate transporter like domains"/>
    <property type="match status" value="1"/>
</dbReference>
<evidence type="ECO:0000313" key="10">
    <source>
        <dbReference type="EMBL" id="SIO95152.1"/>
    </source>
</evidence>
<evidence type="ECO:0000313" key="9">
    <source>
        <dbReference type="EMBL" id="QMV13889.1"/>
    </source>
</evidence>
<feature type="transmembrane region" description="Helical" evidence="6">
    <location>
        <begin position="355"/>
        <end position="378"/>
    </location>
</feature>
<evidence type="ECO:0000256" key="4">
    <source>
        <dbReference type="ARBA" id="ARBA00022989"/>
    </source>
</evidence>
<dbReference type="RefSeq" id="WP_074373673.1">
    <property type="nucleotide sequence ID" value="NZ_AP024907.1"/>
</dbReference>
<accession>A0A1N6M6S4</accession>
<dbReference type="PROSITE" id="PS50850">
    <property type="entry name" value="MFS"/>
    <property type="match status" value="1"/>
</dbReference>
<feature type="transmembrane region" description="Helical" evidence="6">
    <location>
        <begin position="261"/>
        <end position="277"/>
    </location>
</feature>
<feature type="chain" id="PRO_5044562990" evidence="7">
    <location>
        <begin position="24"/>
        <end position="382"/>
    </location>
</feature>
<feature type="transmembrane region" description="Helical" evidence="6">
    <location>
        <begin position="158"/>
        <end position="177"/>
    </location>
</feature>
<dbReference type="GO" id="GO:0022857">
    <property type="term" value="F:transmembrane transporter activity"/>
    <property type="evidence" value="ECO:0007669"/>
    <property type="project" value="InterPro"/>
</dbReference>
<dbReference type="Proteomes" id="UP000515264">
    <property type="component" value="Chromosome 1"/>
</dbReference>
<organism evidence="10 11">
    <name type="scientific">Vibrio spartinae</name>
    <dbReference type="NCBI Taxonomy" id="1918945"/>
    <lineage>
        <taxon>Bacteria</taxon>
        <taxon>Pseudomonadati</taxon>
        <taxon>Pseudomonadota</taxon>
        <taxon>Gammaproteobacteria</taxon>
        <taxon>Vibrionales</taxon>
        <taxon>Vibrionaceae</taxon>
        <taxon>Vibrio</taxon>
    </lineage>
</organism>
<dbReference type="InterPro" id="IPR036259">
    <property type="entry name" value="MFS_trans_sf"/>
</dbReference>
<evidence type="ECO:0000256" key="2">
    <source>
        <dbReference type="ARBA" id="ARBA00022475"/>
    </source>
</evidence>
<evidence type="ECO:0000313" key="12">
    <source>
        <dbReference type="Proteomes" id="UP000515264"/>
    </source>
</evidence>
<keyword evidence="12" id="KW-1185">Reference proteome</keyword>
<dbReference type="InterPro" id="IPR011701">
    <property type="entry name" value="MFS"/>
</dbReference>
<comment type="subcellular location">
    <subcellularLocation>
        <location evidence="1">Cell membrane</location>
        <topology evidence="1">Multi-pass membrane protein</topology>
    </subcellularLocation>
</comment>
<keyword evidence="3 6" id="KW-0812">Transmembrane</keyword>
<dbReference type="Pfam" id="PF07690">
    <property type="entry name" value="MFS_1"/>
    <property type="match status" value="1"/>
</dbReference>
<dbReference type="EMBL" id="FSSB01000018">
    <property type="protein sequence ID" value="SIO95152.1"/>
    <property type="molecule type" value="Genomic_DNA"/>
</dbReference>
<gene>
    <name evidence="10" type="primary">ymfD</name>
    <name evidence="10" type="ORF">VSP9026_02891</name>
    <name evidence="9" type="ORF">Vspart_01134</name>
</gene>
<keyword evidence="7" id="KW-0732">Signal</keyword>
<feature type="transmembrane region" description="Helical" evidence="6">
    <location>
        <begin position="43"/>
        <end position="63"/>
    </location>
</feature>
<feature type="transmembrane region" description="Helical" evidence="6">
    <location>
        <begin position="133"/>
        <end position="152"/>
    </location>
</feature>
<evidence type="ECO:0000256" key="3">
    <source>
        <dbReference type="ARBA" id="ARBA00022692"/>
    </source>
</evidence>
<dbReference type="OrthoDB" id="9812221at2"/>
<dbReference type="EMBL" id="CP046268">
    <property type="protein sequence ID" value="QMV13889.1"/>
    <property type="molecule type" value="Genomic_DNA"/>
</dbReference>
<feature type="transmembrane region" description="Helical" evidence="6">
    <location>
        <begin position="70"/>
        <end position="90"/>
    </location>
</feature>
<feature type="transmembrane region" description="Helical" evidence="6">
    <location>
        <begin position="232"/>
        <end position="254"/>
    </location>
</feature>
<protein>
    <submittedName>
        <fullName evidence="10">Bacillibactin exporter</fullName>
    </submittedName>
</protein>
<evidence type="ECO:0000313" key="11">
    <source>
        <dbReference type="Proteomes" id="UP000184774"/>
    </source>
</evidence>
<evidence type="ECO:0000256" key="1">
    <source>
        <dbReference type="ARBA" id="ARBA00004651"/>
    </source>
</evidence>
<keyword evidence="5 6" id="KW-0472">Membrane</keyword>
<feature type="signal peptide" evidence="7">
    <location>
        <begin position="1"/>
        <end position="23"/>
    </location>
</feature>
<sequence length="382" mass="41589">MRKLKLTILSLSLVTVMSGAAVAPALGEIAQYFHNTDTLLIQLVITLPALFIILTSLLFSLIANKFSSKTIAVTGLLLYIIGGNAAGLANTIYEVLAFRAVLGIGVGLIMPLSTGLIAFYFDKKEQSKLMGYSSAMNNLGGIIATVLSGYLVALNWRYSFFIYLVGIVVLILVIIFLPKTEIRKSSTTIDIDEIKKISPYVICMFITMIIFYTVPSNFAIVMSNEQLVPTSFIGLLMAVQTIVSFVVGMTLSILLKRFHRYSKFLGSGVLTIGLYCLSMTSNILLVISGLAAIGIGLGIMVPILNSQISLHVKKENMTSAMAIMSAMLYLGQFLSPIITDDLQSIFNLNGMQVPFYIAMIMALVLTISLIKIPFSIALENNK</sequence>
<keyword evidence="4 6" id="KW-1133">Transmembrane helix</keyword>
<dbReference type="AlphaFoldDB" id="A0A1N6M6S4"/>